<accession>A0A2S6I0L2</accession>
<dbReference type="Proteomes" id="UP000237662">
    <property type="component" value="Unassembled WGS sequence"/>
</dbReference>
<sequence>MYRYRYNLLLFLVCLSSGTLLAQSGVEPAPDFLRSIGKIYVVVAVIVVVFVGLAVYLWRLDRRLTSIENQIEDHA</sequence>
<dbReference type="OrthoDB" id="1495712at2"/>
<feature type="signal peptide" evidence="2">
    <location>
        <begin position="1"/>
        <end position="22"/>
    </location>
</feature>
<keyword evidence="4" id="KW-1185">Reference proteome</keyword>
<organism evidence="3 4">
    <name type="scientific">Neolewinella xylanilytica</name>
    <dbReference type="NCBI Taxonomy" id="1514080"/>
    <lineage>
        <taxon>Bacteria</taxon>
        <taxon>Pseudomonadati</taxon>
        <taxon>Bacteroidota</taxon>
        <taxon>Saprospiria</taxon>
        <taxon>Saprospirales</taxon>
        <taxon>Lewinellaceae</taxon>
        <taxon>Neolewinella</taxon>
    </lineage>
</organism>
<gene>
    <name evidence="3" type="ORF">CLV84_4140</name>
</gene>
<reference evidence="3 4" key="1">
    <citation type="submission" date="2018-02" db="EMBL/GenBank/DDBJ databases">
        <title>Genomic Encyclopedia of Archaeal and Bacterial Type Strains, Phase II (KMG-II): from individual species to whole genera.</title>
        <authorList>
            <person name="Goeker M."/>
        </authorList>
    </citation>
    <scope>NUCLEOTIDE SEQUENCE [LARGE SCALE GENOMIC DNA]</scope>
    <source>
        <strain evidence="3 4">DSM 29526</strain>
    </source>
</reference>
<keyword evidence="1" id="KW-0472">Membrane</keyword>
<dbReference type="NCBIfam" id="TIGR04391">
    <property type="entry name" value="CcmD_alt_fam"/>
    <property type="match status" value="1"/>
</dbReference>
<dbReference type="InterPro" id="IPR030888">
    <property type="entry name" value="Put_ccm"/>
</dbReference>
<dbReference type="RefSeq" id="WP_104421694.1">
    <property type="nucleotide sequence ID" value="NZ_PTJC01000008.1"/>
</dbReference>
<protein>
    <submittedName>
        <fullName evidence="3">CcmD family protein</fullName>
    </submittedName>
</protein>
<name>A0A2S6I0L2_9BACT</name>
<feature type="chain" id="PRO_5015553856" evidence="2">
    <location>
        <begin position="23"/>
        <end position="75"/>
    </location>
</feature>
<evidence type="ECO:0000313" key="4">
    <source>
        <dbReference type="Proteomes" id="UP000237662"/>
    </source>
</evidence>
<evidence type="ECO:0000313" key="3">
    <source>
        <dbReference type="EMBL" id="PPK84370.1"/>
    </source>
</evidence>
<keyword evidence="1" id="KW-0812">Transmembrane</keyword>
<evidence type="ECO:0000256" key="1">
    <source>
        <dbReference type="SAM" id="Phobius"/>
    </source>
</evidence>
<comment type="caution">
    <text evidence="3">The sequence shown here is derived from an EMBL/GenBank/DDBJ whole genome shotgun (WGS) entry which is preliminary data.</text>
</comment>
<keyword evidence="1" id="KW-1133">Transmembrane helix</keyword>
<evidence type="ECO:0000256" key="2">
    <source>
        <dbReference type="SAM" id="SignalP"/>
    </source>
</evidence>
<dbReference type="AlphaFoldDB" id="A0A2S6I0L2"/>
<dbReference type="Pfam" id="PF20077">
    <property type="entry name" value="CcmD_alt"/>
    <property type="match status" value="1"/>
</dbReference>
<feature type="transmembrane region" description="Helical" evidence="1">
    <location>
        <begin position="38"/>
        <end position="58"/>
    </location>
</feature>
<keyword evidence="2" id="KW-0732">Signal</keyword>
<dbReference type="EMBL" id="PTJC01000008">
    <property type="protein sequence ID" value="PPK84370.1"/>
    <property type="molecule type" value="Genomic_DNA"/>
</dbReference>
<proteinExistence type="predicted"/>